<organism evidence="1">
    <name type="scientific">Staphylothermus marinus</name>
    <dbReference type="NCBI Taxonomy" id="2280"/>
    <lineage>
        <taxon>Archaea</taxon>
        <taxon>Thermoproteota</taxon>
        <taxon>Thermoprotei</taxon>
        <taxon>Desulfurococcales</taxon>
        <taxon>Desulfurococcaceae</taxon>
        <taxon>Staphylothermus</taxon>
    </lineage>
</organism>
<evidence type="ECO:0000313" key="1">
    <source>
        <dbReference type="EMBL" id="HGM59196.1"/>
    </source>
</evidence>
<protein>
    <submittedName>
        <fullName evidence="1">Uncharacterized protein</fullName>
    </submittedName>
</protein>
<dbReference type="AlphaFoldDB" id="A0A7C4D9E0"/>
<comment type="caution">
    <text evidence="1">The sequence shown here is derived from an EMBL/GenBank/DDBJ whole genome shotgun (WGS) entry which is preliminary data.</text>
</comment>
<gene>
    <name evidence="1" type="ORF">ENU14_06415</name>
</gene>
<sequence length="223" mass="26747">MSIREKVLDFLNRYGEKGFFVLKSAVEIAEDPNIDHKLGDFDYKKLYFKLQRNGLNYAPQNLLRILEKEYGLIERSYTSSNQKWWRFVDLEEVRNAIYEFMGHSDIDDPKITVIRVKYRSLDPQNILSTLKKFSLKEKLSNVDREVFRKFVFENLDIIAKLLREMMEYEDVFINEIEVLKEILRYADIVSQKIIPLHGSRLEKTYRANLEIIKDTYEEREKDI</sequence>
<name>A0A7C4D9E0_STAMA</name>
<accession>A0A7C4D9E0</accession>
<proteinExistence type="predicted"/>
<dbReference type="EMBL" id="DTBJ01000056">
    <property type="protein sequence ID" value="HGM59196.1"/>
    <property type="molecule type" value="Genomic_DNA"/>
</dbReference>
<reference evidence="1" key="1">
    <citation type="journal article" date="2020" name="mSystems">
        <title>Genome- and Community-Level Interaction Insights into Carbon Utilization and Element Cycling Functions of Hydrothermarchaeota in Hydrothermal Sediment.</title>
        <authorList>
            <person name="Zhou Z."/>
            <person name="Liu Y."/>
            <person name="Xu W."/>
            <person name="Pan J."/>
            <person name="Luo Z.H."/>
            <person name="Li M."/>
        </authorList>
    </citation>
    <scope>NUCLEOTIDE SEQUENCE [LARGE SCALE GENOMIC DNA]</scope>
    <source>
        <strain evidence="1">SpSt-642</strain>
    </source>
</reference>